<evidence type="ECO:0000313" key="1">
    <source>
        <dbReference type="EMBL" id="GAA5511267.1"/>
    </source>
</evidence>
<organism evidence="1 2">
    <name type="scientific">Novipirellula caenicola</name>
    <dbReference type="NCBI Taxonomy" id="1536901"/>
    <lineage>
        <taxon>Bacteria</taxon>
        <taxon>Pseudomonadati</taxon>
        <taxon>Planctomycetota</taxon>
        <taxon>Planctomycetia</taxon>
        <taxon>Pirellulales</taxon>
        <taxon>Pirellulaceae</taxon>
        <taxon>Novipirellula</taxon>
    </lineage>
</organism>
<keyword evidence="2" id="KW-1185">Reference proteome</keyword>
<gene>
    <name evidence="1" type="ORF">Rcae01_06783</name>
</gene>
<evidence type="ECO:0008006" key="3">
    <source>
        <dbReference type="Google" id="ProtNLM"/>
    </source>
</evidence>
<sequence length="175" mass="18993">MTPTEFKSRYIASLPEVPDELRVELDLERFVAFDADTLTDLSLASADAAILSDVGLPNSASPWLNFEIDPNRRLKPIDSFPQMVAIGSNAYGDYVCLDLDANAAVVYVNHDDSNARVLINSSVSNLAKSLCIYLTHRHEGDPADLLSAIGSFDPDATLPGTFWHHESRALTDGGG</sequence>
<dbReference type="Pfam" id="PF14435">
    <property type="entry name" value="SUKH-4"/>
    <property type="match status" value="1"/>
</dbReference>
<dbReference type="InterPro" id="IPR025851">
    <property type="entry name" value="SUKH-4"/>
</dbReference>
<comment type="caution">
    <text evidence="1">The sequence shown here is derived from an EMBL/GenBank/DDBJ whole genome shotgun (WGS) entry which is preliminary data.</text>
</comment>
<reference evidence="1 2" key="1">
    <citation type="submission" date="2024-02" db="EMBL/GenBank/DDBJ databases">
        <title>Rhodopirellula caenicola NBRC 110016.</title>
        <authorList>
            <person name="Ichikawa N."/>
            <person name="Katano-Makiyama Y."/>
            <person name="Hidaka K."/>
        </authorList>
    </citation>
    <scope>NUCLEOTIDE SEQUENCE [LARGE SCALE GENOMIC DNA]</scope>
    <source>
        <strain evidence="1 2">NBRC 110016</strain>
    </source>
</reference>
<dbReference type="RefSeq" id="WP_345689783.1">
    <property type="nucleotide sequence ID" value="NZ_BAABRO010000058.1"/>
</dbReference>
<dbReference type="EMBL" id="BAABRO010000058">
    <property type="protein sequence ID" value="GAA5511267.1"/>
    <property type="molecule type" value="Genomic_DNA"/>
</dbReference>
<accession>A0ABP9W543</accession>
<evidence type="ECO:0000313" key="2">
    <source>
        <dbReference type="Proteomes" id="UP001416858"/>
    </source>
</evidence>
<name>A0ABP9W543_9BACT</name>
<dbReference type="Proteomes" id="UP001416858">
    <property type="component" value="Unassembled WGS sequence"/>
</dbReference>
<protein>
    <recommendedName>
        <fullName evidence="3">SMI1 / KNR4 family protein</fullName>
    </recommendedName>
</protein>
<proteinExistence type="predicted"/>